<feature type="transmembrane region" description="Helical" evidence="2">
    <location>
        <begin position="136"/>
        <end position="159"/>
    </location>
</feature>
<keyword evidence="2" id="KW-0812">Transmembrane</keyword>
<feature type="transmembrane region" description="Helical" evidence="2">
    <location>
        <begin position="274"/>
        <end position="292"/>
    </location>
</feature>
<feature type="transmembrane region" description="Helical" evidence="2">
    <location>
        <begin position="20"/>
        <end position="47"/>
    </location>
</feature>
<evidence type="ECO:0000256" key="2">
    <source>
        <dbReference type="SAM" id="Phobius"/>
    </source>
</evidence>
<accession>A0A1H6G5I8</accession>
<dbReference type="RefSeq" id="WP_090507777.1">
    <property type="nucleotide sequence ID" value="NZ_FNWL01000003.1"/>
</dbReference>
<feature type="domain" description="Phosphatidic acid phosphatase type 2/haloperoxidase" evidence="3">
    <location>
        <begin position="80"/>
        <end position="206"/>
    </location>
</feature>
<organism evidence="4 5">
    <name type="scientific">Natronorubrum sediminis</name>
    <dbReference type="NCBI Taxonomy" id="640943"/>
    <lineage>
        <taxon>Archaea</taxon>
        <taxon>Methanobacteriati</taxon>
        <taxon>Methanobacteriota</taxon>
        <taxon>Stenosarchaea group</taxon>
        <taxon>Halobacteria</taxon>
        <taxon>Halobacteriales</taxon>
        <taxon>Natrialbaceae</taxon>
        <taxon>Natronorubrum</taxon>
    </lineage>
</organism>
<feature type="transmembrane region" description="Helical" evidence="2">
    <location>
        <begin position="244"/>
        <end position="262"/>
    </location>
</feature>
<dbReference type="InterPro" id="IPR000326">
    <property type="entry name" value="PAP2/HPO"/>
</dbReference>
<protein>
    <submittedName>
        <fullName evidence="4">PAP2 superfamily protein</fullName>
    </submittedName>
</protein>
<dbReference type="Gene3D" id="1.20.144.10">
    <property type="entry name" value="Phosphatidic acid phosphatase type 2/haloperoxidase"/>
    <property type="match status" value="1"/>
</dbReference>
<dbReference type="PANTHER" id="PTHR14969:SF13">
    <property type="entry name" value="AT30094P"/>
    <property type="match status" value="1"/>
</dbReference>
<proteinExistence type="predicted"/>
<dbReference type="AlphaFoldDB" id="A0A1H6G5I8"/>
<dbReference type="Pfam" id="PF01569">
    <property type="entry name" value="PAP2"/>
    <property type="match status" value="1"/>
</dbReference>
<feature type="transmembrane region" description="Helical" evidence="2">
    <location>
        <begin position="221"/>
        <end position="238"/>
    </location>
</feature>
<reference evidence="5" key="1">
    <citation type="submission" date="2016-10" db="EMBL/GenBank/DDBJ databases">
        <authorList>
            <person name="Varghese N."/>
            <person name="Submissions S."/>
        </authorList>
    </citation>
    <scope>NUCLEOTIDE SEQUENCE [LARGE SCALE GENOMIC DNA]</scope>
    <source>
        <strain evidence="5">CGMCC 1.8981</strain>
    </source>
</reference>
<name>A0A1H6G5I8_9EURY</name>
<feature type="region of interest" description="Disordered" evidence="1">
    <location>
        <begin position="58"/>
        <end position="77"/>
    </location>
</feature>
<dbReference type="Proteomes" id="UP000199112">
    <property type="component" value="Unassembled WGS sequence"/>
</dbReference>
<sequence>MYRGGDFLEAFHGSLPEWLLILAAFVTRFGDVWVLISMTILASWLLAWKNVSVGPARARDRTTGTESPPGDSASTDGGGVPSAVWLVGVVVGGLAAMTALKYTFLLPRPDLLAPTPALLPAALESTYVSTVTVGGYAFPSGHAFGATVAYGALAMAIPWGARRTRFAVASVVIVAISLSRVVLVVHYPGDIVAGMVIGASYLAAVWWLLERSPVDRQTTAFAVALGLALVAVAVSGGAGRSVTYAALAGGALAGWSIGRPDAVTLRQSTPLRAYHAGSGTLVLAILVGLAIVSDVLTVAWAGALGVLVVAPALILPRQRDA</sequence>
<feature type="transmembrane region" description="Helical" evidence="2">
    <location>
        <begin position="191"/>
        <end position="209"/>
    </location>
</feature>
<feature type="transmembrane region" description="Helical" evidence="2">
    <location>
        <begin position="83"/>
        <end position="104"/>
    </location>
</feature>
<keyword evidence="2" id="KW-0472">Membrane</keyword>
<dbReference type="SMART" id="SM00014">
    <property type="entry name" value="acidPPc"/>
    <property type="match status" value="1"/>
</dbReference>
<feature type="transmembrane region" description="Helical" evidence="2">
    <location>
        <begin position="166"/>
        <end position="185"/>
    </location>
</feature>
<feature type="transmembrane region" description="Helical" evidence="2">
    <location>
        <begin position="298"/>
        <end position="315"/>
    </location>
</feature>
<dbReference type="EMBL" id="FNWL01000003">
    <property type="protein sequence ID" value="SEH17135.1"/>
    <property type="molecule type" value="Genomic_DNA"/>
</dbReference>
<dbReference type="SUPFAM" id="SSF48317">
    <property type="entry name" value="Acid phosphatase/Vanadium-dependent haloperoxidase"/>
    <property type="match status" value="1"/>
</dbReference>
<dbReference type="OrthoDB" id="10182at2157"/>
<keyword evidence="2" id="KW-1133">Transmembrane helix</keyword>
<dbReference type="PANTHER" id="PTHR14969">
    <property type="entry name" value="SPHINGOSINE-1-PHOSPHATE PHOSPHOHYDROLASE"/>
    <property type="match status" value="1"/>
</dbReference>
<dbReference type="InterPro" id="IPR036938">
    <property type="entry name" value="PAP2/HPO_sf"/>
</dbReference>
<evidence type="ECO:0000313" key="4">
    <source>
        <dbReference type="EMBL" id="SEH17135.1"/>
    </source>
</evidence>
<evidence type="ECO:0000259" key="3">
    <source>
        <dbReference type="SMART" id="SM00014"/>
    </source>
</evidence>
<keyword evidence="5" id="KW-1185">Reference proteome</keyword>
<evidence type="ECO:0000256" key="1">
    <source>
        <dbReference type="SAM" id="MobiDB-lite"/>
    </source>
</evidence>
<gene>
    <name evidence="4" type="ORF">SAMN04487967_3003</name>
</gene>
<evidence type="ECO:0000313" key="5">
    <source>
        <dbReference type="Proteomes" id="UP000199112"/>
    </source>
</evidence>